<dbReference type="Pfam" id="PF01368">
    <property type="entry name" value="DHH"/>
    <property type="match status" value="1"/>
</dbReference>
<dbReference type="GO" id="GO:0006310">
    <property type="term" value="P:DNA recombination"/>
    <property type="evidence" value="ECO:0007669"/>
    <property type="project" value="InterPro"/>
</dbReference>
<dbReference type="GO" id="GO:0006281">
    <property type="term" value="P:DNA repair"/>
    <property type="evidence" value="ECO:0007669"/>
    <property type="project" value="InterPro"/>
</dbReference>
<dbReference type="HOGENOM" id="CLU_009736_5_3_7"/>
<evidence type="ECO:0000256" key="1">
    <source>
        <dbReference type="ARBA" id="ARBA00005915"/>
    </source>
</evidence>
<evidence type="ECO:0000259" key="6">
    <source>
        <dbReference type="Pfam" id="PF01368"/>
    </source>
</evidence>
<dbReference type="AlphaFoldDB" id="Q7MAI2"/>
<dbReference type="InterPro" id="IPR001667">
    <property type="entry name" value="DDH_dom"/>
</dbReference>
<sequence>MTGIAKPPLLGKREIESILSQRFAKDRFCRLKDLPSPEKLHGIPQACDLIIEAMQQKRRIVVIGDYDVDGIVSTAIMVDFFHRLSYPITSVIPNRFCDGYGLSPALIERLETDLIITVDNGIMAHEAAKICQERGISLIITDHHTPPLELPCAKVIINPKLSCCSFPQKEICGASVAWYLCAALKGRLEAKIDMGEFLDLLALAIIADVMPLVEVNRLLVRQGLKEMARSNRAAFVVLKEKLRKSHFSGEDVAFLIAPLLNSAGRMEDASLSLEFLLSDSILEAGEKFDRLCALNCLRKETESRLFEEALGQIDLCGEALLAYGEDWHEGVLGIVASRLTDRYKKPAFILTQKEGSLKGSARSVGELDLVRLLQKSHHLLLRYGGHKGAAGIQLRRENFESFKQAIEEELSRLKERIEWRCEGEECLGEIALESVDAELLDILERFEPYGEGNPKPRFFCKEARVCRYKIVGAEKNHTSLVLKNPSGNERKAIAFRQVYEFAPLASISCLFSLSRDIFSAESIPQLIIERLEIL</sequence>
<dbReference type="InterPro" id="IPR051673">
    <property type="entry name" value="SSDNA_exonuclease_RecJ"/>
</dbReference>
<evidence type="ECO:0000259" key="8">
    <source>
        <dbReference type="Pfam" id="PF17768"/>
    </source>
</evidence>
<keyword evidence="4 9" id="KW-0378">Hydrolase</keyword>
<dbReference type="SUPFAM" id="SSF64182">
    <property type="entry name" value="DHH phosphoesterases"/>
    <property type="match status" value="1"/>
</dbReference>
<dbReference type="Pfam" id="PF17768">
    <property type="entry name" value="RecJ_OB"/>
    <property type="match status" value="1"/>
</dbReference>
<comment type="similarity">
    <text evidence="1">Belongs to the RecJ family.</text>
</comment>
<protein>
    <recommendedName>
        <fullName evidence="2">Single-stranded-DNA-specific exonuclease RecJ</fullName>
    </recommendedName>
</protein>
<dbReference type="eggNOG" id="COG0608">
    <property type="taxonomic scope" value="Bacteria"/>
</dbReference>
<evidence type="ECO:0000256" key="2">
    <source>
        <dbReference type="ARBA" id="ARBA00019841"/>
    </source>
</evidence>
<dbReference type="Proteomes" id="UP000000422">
    <property type="component" value="Chromosome"/>
</dbReference>
<dbReference type="PANTHER" id="PTHR30255">
    <property type="entry name" value="SINGLE-STRANDED-DNA-SPECIFIC EXONUCLEASE RECJ"/>
    <property type="match status" value="1"/>
</dbReference>
<dbReference type="InterPro" id="IPR004610">
    <property type="entry name" value="RecJ"/>
</dbReference>
<dbReference type="Gene3D" id="3.90.1640.30">
    <property type="match status" value="1"/>
</dbReference>
<evidence type="ECO:0000256" key="5">
    <source>
        <dbReference type="ARBA" id="ARBA00022839"/>
    </source>
</evidence>
<keyword evidence="3" id="KW-0540">Nuclease</keyword>
<dbReference type="GO" id="GO:0003676">
    <property type="term" value="F:nucleic acid binding"/>
    <property type="evidence" value="ECO:0007669"/>
    <property type="project" value="InterPro"/>
</dbReference>
<organism evidence="10">
    <name type="scientific">Wolinella succinogenes (strain ATCC 29543 / DSM 1740 / CCUG 13145 / JCM 31913 / LMG 7466 / NCTC 11488 / FDC 602W)</name>
    <name type="common">Vibrio succinogenes</name>
    <dbReference type="NCBI Taxonomy" id="273121"/>
    <lineage>
        <taxon>Bacteria</taxon>
        <taxon>Pseudomonadati</taxon>
        <taxon>Campylobacterota</taxon>
        <taxon>Epsilonproteobacteria</taxon>
        <taxon>Campylobacterales</taxon>
        <taxon>Helicobacteraceae</taxon>
        <taxon>Wolinella</taxon>
    </lineage>
</organism>
<accession>Q7MAI2</accession>
<dbReference type="RefSeq" id="WP_011138183.1">
    <property type="nucleotide sequence ID" value="NC_005090.1"/>
</dbReference>
<dbReference type="InterPro" id="IPR003156">
    <property type="entry name" value="DHHA1_dom"/>
</dbReference>
<dbReference type="Pfam" id="PF02272">
    <property type="entry name" value="DHHA1"/>
    <property type="match status" value="1"/>
</dbReference>
<name>Q7MAI2_WOLSU</name>
<feature type="domain" description="DHHA1" evidence="7">
    <location>
        <begin position="320"/>
        <end position="411"/>
    </location>
</feature>
<dbReference type="NCBIfam" id="TIGR00644">
    <property type="entry name" value="recJ"/>
    <property type="match status" value="1"/>
</dbReference>
<feature type="domain" description="RecJ OB" evidence="8">
    <location>
        <begin position="428"/>
        <end position="529"/>
    </location>
</feature>
<evidence type="ECO:0000259" key="7">
    <source>
        <dbReference type="Pfam" id="PF02272"/>
    </source>
</evidence>
<dbReference type="PANTHER" id="PTHR30255:SF2">
    <property type="entry name" value="SINGLE-STRANDED-DNA-SPECIFIC EXONUCLEASE RECJ"/>
    <property type="match status" value="1"/>
</dbReference>
<dbReference type="InterPro" id="IPR041122">
    <property type="entry name" value="RecJ_OB"/>
</dbReference>
<dbReference type="GO" id="GO:0008409">
    <property type="term" value="F:5'-3' exonuclease activity"/>
    <property type="evidence" value="ECO:0007669"/>
    <property type="project" value="InterPro"/>
</dbReference>
<dbReference type="KEGG" id="wsu:WS0225"/>
<dbReference type="STRING" id="273121.WS0225"/>
<keyword evidence="5 9" id="KW-0269">Exonuclease</keyword>
<evidence type="ECO:0000256" key="4">
    <source>
        <dbReference type="ARBA" id="ARBA00022801"/>
    </source>
</evidence>
<evidence type="ECO:0000313" key="9">
    <source>
        <dbReference type="EMBL" id="CAE09383.1"/>
    </source>
</evidence>
<dbReference type="Gene3D" id="3.10.310.30">
    <property type="match status" value="1"/>
</dbReference>
<feature type="domain" description="DDH" evidence="6">
    <location>
        <begin position="59"/>
        <end position="205"/>
    </location>
</feature>
<evidence type="ECO:0000256" key="3">
    <source>
        <dbReference type="ARBA" id="ARBA00022722"/>
    </source>
</evidence>
<dbReference type="InterPro" id="IPR038763">
    <property type="entry name" value="DHH_sf"/>
</dbReference>
<keyword evidence="10" id="KW-1185">Reference proteome</keyword>
<evidence type="ECO:0000313" key="10">
    <source>
        <dbReference type="Proteomes" id="UP000000422"/>
    </source>
</evidence>
<reference evidence="9 10" key="1">
    <citation type="journal article" date="2003" name="Proc. Natl. Acad. Sci. U.S.A.">
        <title>Complete genome sequence and analysis of Wolinella succinogenes.</title>
        <authorList>
            <person name="Baar C."/>
            <person name="Eppinger M."/>
            <person name="Raddatz G."/>
            <person name="Simon JM."/>
            <person name="Lanz C."/>
            <person name="Klimmek O."/>
            <person name="Nandakumar R."/>
            <person name="Gross R."/>
            <person name="Rosinus A."/>
            <person name="Keller H."/>
            <person name="Jagtap P."/>
            <person name="Linke B."/>
            <person name="Meyer F."/>
            <person name="Lederer H."/>
            <person name="Schuster S.C."/>
        </authorList>
    </citation>
    <scope>NUCLEOTIDE SEQUENCE [LARGE SCALE GENOMIC DNA]</scope>
    <source>
        <strain evidence="10">ATCC 29543 / DSM 1740 / CCUG 13145 / JCM 31913 / LMG 7466 / NCTC 11488 / FDC 602W</strain>
    </source>
</reference>
<dbReference type="EMBL" id="BX571657">
    <property type="protein sequence ID" value="CAE09383.1"/>
    <property type="molecule type" value="Genomic_DNA"/>
</dbReference>
<proteinExistence type="inferred from homology"/>
<gene>
    <name evidence="9" type="primary">RECJ</name>
    <name evidence="9" type="ordered locus">WS0225</name>
</gene>